<organism evidence="1 2">
    <name type="scientific">Atta colombica</name>
    <dbReference type="NCBI Taxonomy" id="520822"/>
    <lineage>
        <taxon>Eukaryota</taxon>
        <taxon>Metazoa</taxon>
        <taxon>Ecdysozoa</taxon>
        <taxon>Arthropoda</taxon>
        <taxon>Hexapoda</taxon>
        <taxon>Insecta</taxon>
        <taxon>Pterygota</taxon>
        <taxon>Neoptera</taxon>
        <taxon>Endopterygota</taxon>
        <taxon>Hymenoptera</taxon>
        <taxon>Apocrita</taxon>
        <taxon>Aculeata</taxon>
        <taxon>Formicoidea</taxon>
        <taxon>Formicidae</taxon>
        <taxon>Myrmicinae</taxon>
        <taxon>Atta</taxon>
    </lineage>
</organism>
<protein>
    <submittedName>
        <fullName evidence="1">Uncharacterized protein</fullName>
    </submittedName>
</protein>
<name>A0A151HZK2_9HYME</name>
<dbReference type="Proteomes" id="UP000078540">
    <property type="component" value="Unassembled WGS sequence"/>
</dbReference>
<sequence>MLPKENRIRGRHPADLLIVHYSMNLRPIRKDSGHCLFAKKLPLSAPPQDTLDTLRNCLPGGFRVHSNCGVYALTSMV</sequence>
<dbReference type="EMBL" id="KQ976702">
    <property type="protein sequence ID" value="KYM77209.1"/>
    <property type="molecule type" value="Genomic_DNA"/>
</dbReference>
<keyword evidence="2" id="KW-1185">Reference proteome</keyword>
<gene>
    <name evidence="1" type="ORF">ALC53_12377</name>
</gene>
<accession>A0A151HZK2</accession>
<proteinExistence type="predicted"/>
<dbReference type="AlphaFoldDB" id="A0A151HZK2"/>
<evidence type="ECO:0000313" key="2">
    <source>
        <dbReference type="Proteomes" id="UP000078540"/>
    </source>
</evidence>
<reference evidence="1 2" key="1">
    <citation type="submission" date="2015-09" db="EMBL/GenBank/DDBJ databases">
        <title>Atta colombica WGS genome.</title>
        <authorList>
            <person name="Nygaard S."/>
            <person name="Hu H."/>
            <person name="Boomsma J."/>
            <person name="Zhang G."/>
        </authorList>
    </citation>
    <scope>NUCLEOTIDE SEQUENCE [LARGE SCALE GENOMIC DNA]</scope>
    <source>
        <strain evidence="1">Treedump-2</strain>
        <tissue evidence="1">Whole body</tissue>
    </source>
</reference>
<evidence type="ECO:0000313" key="1">
    <source>
        <dbReference type="EMBL" id="KYM77209.1"/>
    </source>
</evidence>